<dbReference type="NCBIfam" id="NF000585">
    <property type="entry name" value="PRK00010.1"/>
    <property type="match status" value="1"/>
</dbReference>
<proteinExistence type="inferred from homology"/>
<dbReference type="GO" id="GO:0003735">
    <property type="term" value="F:structural constituent of ribosome"/>
    <property type="evidence" value="ECO:0007669"/>
    <property type="project" value="InterPro"/>
</dbReference>
<dbReference type="FunFam" id="3.30.1440.10:FF:000001">
    <property type="entry name" value="50S ribosomal protein L5"/>
    <property type="match status" value="1"/>
</dbReference>
<dbReference type="SUPFAM" id="SSF55282">
    <property type="entry name" value="RL5-like"/>
    <property type="match status" value="1"/>
</dbReference>
<dbReference type="InterPro" id="IPR031310">
    <property type="entry name" value="Ribosomal_uL5_N"/>
</dbReference>
<comment type="caution">
    <text evidence="10">The sequence shown here is derived from an EMBL/GenBank/DDBJ whole genome shotgun (WGS) entry which is preliminary data.</text>
</comment>
<name>A0A1F6W1J5_9BACT</name>
<dbReference type="GO" id="GO:1990904">
    <property type="term" value="C:ribonucleoprotein complex"/>
    <property type="evidence" value="ECO:0007669"/>
    <property type="project" value="UniProtKB-KW"/>
</dbReference>
<sequence>MKLLTVKEKETSVFEKMKDVFHYKNAMAAPRMVKMVLNVGTGTAVKKDKNKNETIADRLAKITGQKAALRGAKKSIASFKVRQGDPIGVVVTLREKRMYAFLEKLINIAIPRTKDFRGIPPSAVDNVGNLTLGIKEHTIFPETADEDIKDVFGLSITLVSTAKNKKEGHSFFELLGVPFKKQEEQATIEQKAKKARKRKPKAEVPLTAPAAE</sequence>
<evidence type="ECO:0000313" key="11">
    <source>
        <dbReference type="Proteomes" id="UP000179275"/>
    </source>
</evidence>
<dbReference type="InterPro" id="IPR031309">
    <property type="entry name" value="Ribosomal_uL5_C"/>
</dbReference>
<evidence type="ECO:0000256" key="4">
    <source>
        <dbReference type="ARBA" id="ARBA00035245"/>
    </source>
</evidence>
<dbReference type="PIRSF" id="PIRSF002161">
    <property type="entry name" value="Ribosomal_L5"/>
    <property type="match status" value="1"/>
</dbReference>
<dbReference type="GO" id="GO:0019843">
    <property type="term" value="F:rRNA binding"/>
    <property type="evidence" value="ECO:0007669"/>
    <property type="project" value="UniProtKB-UniRule"/>
</dbReference>
<dbReference type="InterPro" id="IPR020930">
    <property type="entry name" value="Ribosomal_uL5_bac-type"/>
</dbReference>
<keyword evidence="2 5" id="KW-0689">Ribosomal protein</keyword>
<evidence type="ECO:0000259" key="8">
    <source>
        <dbReference type="Pfam" id="PF00281"/>
    </source>
</evidence>
<dbReference type="GO" id="GO:0005840">
    <property type="term" value="C:ribosome"/>
    <property type="evidence" value="ECO:0007669"/>
    <property type="project" value="UniProtKB-KW"/>
</dbReference>
<evidence type="ECO:0000256" key="6">
    <source>
        <dbReference type="RuleBase" id="RU003930"/>
    </source>
</evidence>
<dbReference type="Gene3D" id="3.30.1440.10">
    <property type="match status" value="1"/>
</dbReference>
<organism evidence="10 11">
    <name type="scientific">Candidatus Nomurabacteria bacterium RIFCSPHIGHO2_02_FULL_42_19</name>
    <dbReference type="NCBI Taxonomy" id="1801756"/>
    <lineage>
        <taxon>Bacteria</taxon>
        <taxon>Candidatus Nomuraibacteriota</taxon>
    </lineage>
</organism>
<evidence type="ECO:0000256" key="7">
    <source>
        <dbReference type="SAM" id="MobiDB-lite"/>
    </source>
</evidence>
<evidence type="ECO:0000256" key="3">
    <source>
        <dbReference type="ARBA" id="ARBA00023274"/>
    </source>
</evidence>
<reference evidence="10 11" key="1">
    <citation type="journal article" date="2016" name="Nat. Commun.">
        <title>Thousands of microbial genomes shed light on interconnected biogeochemical processes in an aquifer system.</title>
        <authorList>
            <person name="Anantharaman K."/>
            <person name="Brown C.T."/>
            <person name="Hug L.A."/>
            <person name="Sharon I."/>
            <person name="Castelle C.J."/>
            <person name="Probst A.J."/>
            <person name="Thomas B.C."/>
            <person name="Singh A."/>
            <person name="Wilkins M.J."/>
            <person name="Karaoz U."/>
            <person name="Brodie E.L."/>
            <person name="Williams K.H."/>
            <person name="Hubbard S.S."/>
            <person name="Banfield J.F."/>
        </authorList>
    </citation>
    <scope>NUCLEOTIDE SEQUENCE [LARGE SCALE GENOMIC DNA]</scope>
</reference>
<evidence type="ECO:0000256" key="2">
    <source>
        <dbReference type="ARBA" id="ARBA00022980"/>
    </source>
</evidence>
<accession>A0A1F6W1J5</accession>
<feature type="domain" description="Large ribosomal subunit protein uL5 C-terminal" evidence="9">
    <location>
        <begin position="86"/>
        <end position="179"/>
    </location>
</feature>
<keyword evidence="5" id="KW-0820">tRNA-binding</keyword>
<evidence type="ECO:0000313" key="10">
    <source>
        <dbReference type="EMBL" id="OGI75682.1"/>
    </source>
</evidence>
<dbReference type="GO" id="GO:0000049">
    <property type="term" value="F:tRNA binding"/>
    <property type="evidence" value="ECO:0007669"/>
    <property type="project" value="UniProtKB-UniRule"/>
</dbReference>
<dbReference type="PANTHER" id="PTHR11994">
    <property type="entry name" value="60S RIBOSOMAL PROTEIN L11-RELATED"/>
    <property type="match status" value="1"/>
</dbReference>
<keyword evidence="3 5" id="KW-0687">Ribonucleoprotein</keyword>
<keyword evidence="5" id="KW-0699">rRNA-binding</keyword>
<dbReference type="Proteomes" id="UP000179275">
    <property type="component" value="Unassembled WGS sequence"/>
</dbReference>
<dbReference type="EMBL" id="MFUG01000016">
    <property type="protein sequence ID" value="OGI75682.1"/>
    <property type="molecule type" value="Genomic_DNA"/>
</dbReference>
<dbReference type="InterPro" id="IPR002132">
    <property type="entry name" value="Ribosomal_uL5"/>
</dbReference>
<gene>
    <name evidence="5" type="primary">rplE</name>
    <name evidence="10" type="ORF">A3C67_02730</name>
</gene>
<feature type="domain" description="Large ribosomal subunit protein uL5 N-terminal" evidence="8">
    <location>
        <begin position="25"/>
        <end position="82"/>
    </location>
</feature>
<dbReference type="GO" id="GO:0006412">
    <property type="term" value="P:translation"/>
    <property type="evidence" value="ECO:0007669"/>
    <property type="project" value="UniProtKB-UniRule"/>
</dbReference>
<protein>
    <recommendedName>
        <fullName evidence="4 5">Large ribosomal subunit protein uL5</fullName>
    </recommendedName>
</protein>
<keyword evidence="5" id="KW-0694">RNA-binding</keyword>
<evidence type="ECO:0000256" key="1">
    <source>
        <dbReference type="ARBA" id="ARBA00008553"/>
    </source>
</evidence>
<dbReference type="Pfam" id="PF00281">
    <property type="entry name" value="Ribosomal_L5"/>
    <property type="match status" value="1"/>
</dbReference>
<feature type="region of interest" description="Disordered" evidence="7">
    <location>
        <begin position="188"/>
        <end position="212"/>
    </location>
</feature>
<comment type="function">
    <text evidence="5">This is 1 of the proteins that bind and probably mediate the attachment of the 5S RNA into the large ribosomal subunit, where it forms part of the central protuberance. In the 70S ribosome it contacts protein S13 of the 30S subunit (bridge B1b), connecting the 2 subunits; this bridge is implicated in subunit movement. Contacts the P site tRNA; the 5S rRNA and some of its associated proteins might help stabilize positioning of ribosome-bound tRNAs.</text>
</comment>
<evidence type="ECO:0000259" key="9">
    <source>
        <dbReference type="Pfam" id="PF00673"/>
    </source>
</evidence>
<comment type="subunit">
    <text evidence="5">Part of the 50S ribosomal subunit; part of the 5S rRNA/L5/L18/L25 subcomplex. Contacts the 5S rRNA and the P site tRNA. Forms a bridge to the 30S subunit in the 70S ribosome.</text>
</comment>
<evidence type="ECO:0000256" key="5">
    <source>
        <dbReference type="HAMAP-Rule" id="MF_01333"/>
    </source>
</evidence>
<dbReference type="InterPro" id="IPR022803">
    <property type="entry name" value="Ribosomal_uL5_dom_sf"/>
</dbReference>
<comment type="similarity">
    <text evidence="1 5 6">Belongs to the universal ribosomal protein uL5 family.</text>
</comment>
<dbReference type="HAMAP" id="MF_01333_B">
    <property type="entry name" value="Ribosomal_uL5_B"/>
    <property type="match status" value="1"/>
</dbReference>
<dbReference type="Pfam" id="PF00673">
    <property type="entry name" value="Ribosomal_L5_C"/>
    <property type="match status" value="1"/>
</dbReference>
<dbReference type="AlphaFoldDB" id="A0A1F6W1J5"/>
<dbReference type="STRING" id="1801756.A3C67_02730"/>